<keyword evidence="3" id="KW-1185">Reference proteome</keyword>
<accession>A0A2U1JTV3</accession>
<evidence type="ECO:0000313" key="3">
    <source>
        <dbReference type="Proteomes" id="UP000245998"/>
    </source>
</evidence>
<dbReference type="OrthoDB" id="2913333at2"/>
<gene>
    <name evidence="2" type="ORF">DCC39_15140</name>
</gene>
<feature type="domain" description="Sin" evidence="1">
    <location>
        <begin position="1"/>
        <end position="34"/>
    </location>
</feature>
<dbReference type="EMBL" id="QCZG01000039">
    <property type="protein sequence ID" value="PWA08268.1"/>
    <property type="molecule type" value="Genomic_DNA"/>
</dbReference>
<proteinExistence type="predicted"/>
<dbReference type="Proteomes" id="UP000245998">
    <property type="component" value="Unassembled WGS sequence"/>
</dbReference>
<organism evidence="2 3">
    <name type="scientific">Pueribacillus theae</name>
    <dbReference type="NCBI Taxonomy" id="2171751"/>
    <lineage>
        <taxon>Bacteria</taxon>
        <taxon>Bacillati</taxon>
        <taxon>Bacillota</taxon>
        <taxon>Bacilli</taxon>
        <taxon>Bacillales</taxon>
        <taxon>Bacillaceae</taxon>
        <taxon>Pueribacillus</taxon>
    </lineage>
</organism>
<evidence type="ECO:0000259" key="1">
    <source>
        <dbReference type="PROSITE" id="PS51500"/>
    </source>
</evidence>
<evidence type="ECO:0000313" key="2">
    <source>
        <dbReference type="EMBL" id="PWA08268.1"/>
    </source>
</evidence>
<dbReference type="Pfam" id="PF08671">
    <property type="entry name" value="SinI"/>
    <property type="match status" value="1"/>
</dbReference>
<dbReference type="GO" id="GO:0006355">
    <property type="term" value="P:regulation of DNA-templated transcription"/>
    <property type="evidence" value="ECO:0007669"/>
    <property type="project" value="InterPro"/>
</dbReference>
<name>A0A2U1JTV3_9BACI</name>
<reference evidence="2 3" key="1">
    <citation type="submission" date="2018-04" db="EMBL/GenBank/DDBJ databases">
        <title>Camelliibacillus theae gen. nov., sp. nov., isolated from Pu'er tea.</title>
        <authorList>
            <person name="Niu L."/>
        </authorList>
    </citation>
    <scope>NUCLEOTIDE SEQUENCE [LARGE SCALE GENOMIC DNA]</scope>
    <source>
        <strain evidence="2 3">T8</strain>
    </source>
</reference>
<dbReference type="InterPro" id="IPR010981">
    <property type="entry name" value="SinR/SinI_dimer_dom"/>
</dbReference>
<dbReference type="RefSeq" id="WP_116555744.1">
    <property type="nucleotide sequence ID" value="NZ_QCZG01000039.1"/>
</dbReference>
<protein>
    <recommendedName>
        <fullName evidence="1">Sin domain-containing protein</fullName>
    </recommendedName>
</protein>
<dbReference type="InterPro" id="IPR036281">
    <property type="entry name" value="SinR/SinI_dimer_dom_sf"/>
</dbReference>
<dbReference type="SUPFAM" id="SSF47406">
    <property type="entry name" value="SinR repressor dimerisation domain-like"/>
    <property type="match status" value="1"/>
</dbReference>
<comment type="caution">
    <text evidence="2">The sequence shown here is derived from an EMBL/GenBank/DDBJ whole genome shotgun (WGS) entry which is preliminary data.</text>
</comment>
<dbReference type="GO" id="GO:0046983">
    <property type="term" value="F:protein dimerization activity"/>
    <property type="evidence" value="ECO:0007669"/>
    <property type="project" value="InterPro"/>
</dbReference>
<dbReference type="AlphaFoldDB" id="A0A2U1JTV3"/>
<sequence>MENALDLEWVELMLEAKKLGMSCEEVRNYINRALEQQENGKMEDFFA</sequence>
<dbReference type="PROSITE" id="PS51500">
    <property type="entry name" value="SIN"/>
    <property type="match status" value="1"/>
</dbReference>